<dbReference type="HOGENOM" id="CLU_005316_6_1_9"/>
<organism evidence="9 10">
    <name type="scientific">[Clostridium] hylemonae DSM 15053</name>
    <dbReference type="NCBI Taxonomy" id="553973"/>
    <lineage>
        <taxon>Bacteria</taxon>
        <taxon>Bacillati</taxon>
        <taxon>Bacillota</taxon>
        <taxon>Clostridia</taxon>
        <taxon>Lachnospirales</taxon>
        <taxon>Lachnospiraceae</taxon>
    </lineage>
</organism>
<dbReference type="SUPFAM" id="SSF53335">
    <property type="entry name" value="S-adenosyl-L-methionine-dependent methyltransferases"/>
    <property type="match status" value="1"/>
</dbReference>
<dbReference type="InterPro" id="IPR031341">
    <property type="entry name" value="Methyltr_RsmF_N"/>
</dbReference>
<evidence type="ECO:0000256" key="4">
    <source>
        <dbReference type="ARBA" id="ARBA00022679"/>
    </source>
</evidence>
<dbReference type="GO" id="GO:0003723">
    <property type="term" value="F:RNA binding"/>
    <property type="evidence" value="ECO:0007669"/>
    <property type="project" value="UniProtKB-UniRule"/>
</dbReference>
<dbReference type="AlphaFoldDB" id="C0BWE0"/>
<dbReference type="Gene3D" id="3.30.70.1170">
    <property type="entry name" value="Sun protein, domain 3"/>
    <property type="match status" value="1"/>
</dbReference>
<feature type="active site" description="Nucleophile" evidence="7">
    <location>
        <position position="232"/>
    </location>
</feature>
<keyword evidence="3 7" id="KW-0489">Methyltransferase</keyword>
<dbReference type="GO" id="GO:0008173">
    <property type="term" value="F:RNA methyltransferase activity"/>
    <property type="evidence" value="ECO:0007669"/>
    <property type="project" value="InterPro"/>
</dbReference>
<proteinExistence type="inferred from homology"/>
<dbReference type="PRINTS" id="PR02008">
    <property type="entry name" value="RCMTFAMILY"/>
</dbReference>
<feature type="binding site" evidence="7">
    <location>
        <position position="134"/>
    </location>
    <ligand>
        <name>S-adenosyl-L-methionine</name>
        <dbReference type="ChEBI" id="CHEBI:59789"/>
    </ligand>
</feature>
<dbReference type="Gene3D" id="2.30.130.60">
    <property type="match status" value="1"/>
</dbReference>
<dbReference type="InterPro" id="IPR023267">
    <property type="entry name" value="RCMT"/>
</dbReference>
<dbReference type="GO" id="GO:0001510">
    <property type="term" value="P:RNA methylation"/>
    <property type="evidence" value="ECO:0007669"/>
    <property type="project" value="InterPro"/>
</dbReference>
<dbReference type="InterPro" id="IPR029063">
    <property type="entry name" value="SAM-dependent_MTases_sf"/>
</dbReference>
<evidence type="ECO:0000256" key="6">
    <source>
        <dbReference type="ARBA" id="ARBA00022884"/>
    </source>
</evidence>
<comment type="caution">
    <text evidence="7">Lacks conserved residue(s) required for the propagation of feature annotation.</text>
</comment>
<evidence type="ECO:0000256" key="3">
    <source>
        <dbReference type="ARBA" id="ARBA00022603"/>
    </source>
</evidence>
<dbReference type="PROSITE" id="PS51686">
    <property type="entry name" value="SAM_MT_RSMB_NOP"/>
    <property type="match status" value="1"/>
</dbReference>
<reference evidence="9" key="1">
    <citation type="submission" date="2009-02" db="EMBL/GenBank/DDBJ databases">
        <authorList>
            <person name="Fulton L."/>
            <person name="Clifton S."/>
            <person name="Fulton B."/>
            <person name="Xu J."/>
            <person name="Minx P."/>
            <person name="Pepin K.H."/>
            <person name="Johnson M."/>
            <person name="Bhonagiri V."/>
            <person name="Nash W.E."/>
            <person name="Mardis E.R."/>
            <person name="Wilson R.K."/>
        </authorList>
    </citation>
    <scope>NUCLEOTIDE SEQUENCE [LARGE SCALE GENOMIC DNA]</scope>
    <source>
        <strain evidence="9">DSM 15053</strain>
    </source>
</reference>
<evidence type="ECO:0000313" key="9">
    <source>
        <dbReference type="EMBL" id="EEG75769.1"/>
    </source>
</evidence>
<dbReference type="InterPro" id="IPR018314">
    <property type="entry name" value="RsmB/NOL1/NOP2-like_CS"/>
</dbReference>
<feature type="binding site" evidence="7">
    <location>
        <begin position="110"/>
        <end position="116"/>
    </location>
    <ligand>
        <name>S-adenosyl-L-methionine</name>
        <dbReference type="ChEBI" id="CHEBI:59789"/>
    </ligand>
</feature>
<dbReference type="CDD" id="cd21147">
    <property type="entry name" value="RsmF_methylt_CTD1"/>
    <property type="match status" value="1"/>
</dbReference>
<feature type="binding site" evidence="7">
    <location>
        <position position="179"/>
    </location>
    <ligand>
        <name>S-adenosyl-L-methionine</name>
        <dbReference type="ChEBI" id="CHEBI:59789"/>
    </ligand>
</feature>
<feature type="domain" description="SAM-dependent MTase RsmB/NOP-type" evidence="8">
    <location>
        <begin position="22"/>
        <end position="303"/>
    </location>
</feature>
<dbReference type="Pfam" id="PF13636">
    <property type="entry name" value="Methyltranf_PUA"/>
    <property type="match status" value="1"/>
</dbReference>
<keyword evidence="10" id="KW-1185">Reference proteome</keyword>
<dbReference type="InterPro" id="IPR049560">
    <property type="entry name" value="MeTrfase_RsmB-F_NOP2_cat"/>
</dbReference>
<dbReference type="Proteomes" id="UP000004893">
    <property type="component" value="Unassembled WGS sequence"/>
</dbReference>
<sequence>MNLPCAFEDKMKELLAGEYPDYIACYEEPRYYGLRVNTNKITTEEFKKICPFDITPVPWIPNGFYYDGETVSPSKHPYYFAGLYYLQEPSAMTPASRLPVNPGEKVLDLCAAPGGKATELGAELCGTGVLAANDISSSRAKGLLKNVEVFGIGNMLILSEEPGRLSGYFPGYFDKILIDAPCSGEGMFRKDRKMVRAWEEHGPEFFSSIQKSIIVQAADMLRPGGMMMYSTCTFDGRENEQTVEHLLKNRPEFEIMDMEPYEGFSPGRPELSETHCPELVRTVRIFPHHMKGEGHYLALLKKNGSAAAEKSAVPGKRNGTVLPSELAEFMENVSWKLKESRIDIRGERIYYMPEGLPDLRGVRFLRTGLLLGELKKKRFEPSQALAMHLKKDDYKETLDFSAGDERVSRYLKGETLHLDDMVSDRSKGWYLVCVDGYPLGWGKLSQGTLKNKYLPGWRLC</sequence>
<dbReference type="InterPro" id="IPR031340">
    <property type="entry name" value="RsmF_methylt_CI"/>
</dbReference>
<keyword evidence="2" id="KW-0963">Cytoplasm</keyword>
<keyword evidence="5 7" id="KW-0949">S-adenosyl-L-methionine</keyword>
<evidence type="ECO:0000256" key="1">
    <source>
        <dbReference type="ARBA" id="ARBA00007494"/>
    </source>
</evidence>
<dbReference type="InterPro" id="IPR027391">
    <property type="entry name" value="Nol1_Nop2_Fmu_2"/>
</dbReference>
<evidence type="ECO:0000259" key="8">
    <source>
        <dbReference type="PROSITE" id="PS51686"/>
    </source>
</evidence>
<dbReference type="STRING" id="553973.CLOHYLEM_04127"/>
<evidence type="ECO:0000313" key="10">
    <source>
        <dbReference type="Proteomes" id="UP000004893"/>
    </source>
</evidence>
<dbReference type="Pfam" id="PF17126">
    <property type="entry name" value="RsmF_methylt_CI"/>
    <property type="match status" value="1"/>
</dbReference>
<dbReference type="RefSeq" id="WP_006441457.1">
    <property type="nucleotide sequence ID" value="NZ_CP036524.1"/>
</dbReference>
<gene>
    <name evidence="9" type="ORF">CLOHYLEM_04127</name>
</gene>
<comment type="similarity">
    <text evidence="1 7">Belongs to the class I-like SAM-binding methyltransferase superfamily. RsmB/NOP family.</text>
</comment>
<dbReference type="Pfam" id="PF17125">
    <property type="entry name" value="Methyltr_RsmF_N"/>
    <property type="match status" value="1"/>
</dbReference>
<dbReference type="eggNOG" id="COG0144">
    <property type="taxonomic scope" value="Bacteria"/>
</dbReference>
<name>C0BWE0_9FIRM</name>
<evidence type="ECO:0000256" key="5">
    <source>
        <dbReference type="ARBA" id="ARBA00022691"/>
    </source>
</evidence>
<dbReference type="EMBL" id="ABYI02000005">
    <property type="protein sequence ID" value="EEG75769.1"/>
    <property type="molecule type" value="Genomic_DNA"/>
</dbReference>
<dbReference type="Gene3D" id="3.40.50.150">
    <property type="entry name" value="Vaccinia Virus protein VP39"/>
    <property type="match status" value="1"/>
</dbReference>
<protein>
    <submittedName>
        <fullName evidence="9">NOL1/NOP2/sun family protein</fullName>
    </submittedName>
</protein>
<reference evidence="9" key="2">
    <citation type="submission" date="2013-06" db="EMBL/GenBank/DDBJ databases">
        <title>Draft genome sequence of Clostridium hylemonae (DSM 15053).</title>
        <authorList>
            <person name="Sudarsanam P."/>
            <person name="Ley R."/>
            <person name="Guruge J."/>
            <person name="Turnbaugh P.J."/>
            <person name="Mahowald M."/>
            <person name="Liep D."/>
            <person name="Gordon J."/>
        </authorList>
    </citation>
    <scope>NUCLEOTIDE SEQUENCE</scope>
    <source>
        <strain evidence="9">DSM 15053</strain>
    </source>
</reference>
<accession>C0BWE0</accession>
<comment type="caution">
    <text evidence="9">The sequence shown here is derived from an EMBL/GenBank/DDBJ whole genome shotgun (WGS) entry which is preliminary data.</text>
</comment>
<dbReference type="InterPro" id="IPR001678">
    <property type="entry name" value="MeTrfase_RsmB-F_NOP2_dom"/>
</dbReference>
<keyword evidence="6 7" id="KW-0694">RNA-binding</keyword>
<dbReference type="PANTHER" id="PTHR22807:SF30">
    <property type="entry name" value="28S RRNA (CYTOSINE(4447)-C(5))-METHYLTRANSFERASE-RELATED"/>
    <property type="match status" value="1"/>
</dbReference>
<dbReference type="OrthoDB" id="9810297at2"/>
<dbReference type="eggNOG" id="COG3270">
    <property type="taxonomic scope" value="Bacteria"/>
</dbReference>
<keyword evidence="4 7" id="KW-0808">Transferase</keyword>
<evidence type="ECO:0000256" key="2">
    <source>
        <dbReference type="ARBA" id="ARBA00022490"/>
    </source>
</evidence>
<dbReference type="CDD" id="cd02440">
    <property type="entry name" value="AdoMet_MTases"/>
    <property type="match status" value="1"/>
</dbReference>
<dbReference type="PROSITE" id="PS01153">
    <property type="entry name" value="NOL1_NOP2_SUN"/>
    <property type="match status" value="1"/>
</dbReference>
<dbReference type="PANTHER" id="PTHR22807">
    <property type="entry name" value="NOP2 YEAST -RELATED NOL1/NOP2/FMU SUN DOMAIN-CONTAINING"/>
    <property type="match status" value="1"/>
</dbReference>
<dbReference type="Pfam" id="PF01189">
    <property type="entry name" value="Methyltr_RsmB-F"/>
    <property type="match status" value="1"/>
</dbReference>
<evidence type="ECO:0000256" key="7">
    <source>
        <dbReference type="PROSITE-ProRule" id="PRU01023"/>
    </source>
</evidence>